<name>A0A4P7CST2_9BURK</name>
<evidence type="ECO:0000313" key="2">
    <source>
        <dbReference type="EMBL" id="QBQ98167.1"/>
    </source>
</evidence>
<dbReference type="Proteomes" id="UP000295727">
    <property type="component" value="Chromosome 1"/>
</dbReference>
<proteinExistence type="predicted"/>
<dbReference type="AlphaFoldDB" id="A0A4P7CST2"/>
<organism evidence="2 3">
    <name type="scientific">Paraburkholderia pallida</name>
    <dbReference type="NCBI Taxonomy" id="2547399"/>
    <lineage>
        <taxon>Bacteria</taxon>
        <taxon>Pseudomonadati</taxon>
        <taxon>Pseudomonadota</taxon>
        <taxon>Betaproteobacteria</taxon>
        <taxon>Burkholderiales</taxon>
        <taxon>Burkholderiaceae</taxon>
        <taxon>Paraburkholderia</taxon>
    </lineage>
</organism>
<dbReference type="Pfam" id="PF09356">
    <property type="entry name" value="Phage_BR0599"/>
    <property type="match status" value="1"/>
</dbReference>
<evidence type="ECO:0000259" key="1">
    <source>
        <dbReference type="Pfam" id="PF09356"/>
    </source>
</evidence>
<keyword evidence="3" id="KW-1185">Reference proteome</keyword>
<reference evidence="2 3" key="1">
    <citation type="submission" date="2019-03" db="EMBL/GenBank/DDBJ databases">
        <title>Paraburkholderia sp. 7MH5, isolated from subtropical forest soil.</title>
        <authorList>
            <person name="Gao Z.-H."/>
            <person name="Qiu L.-H."/>
        </authorList>
    </citation>
    <scope>NUCLEOTIDE SEQUENCE [LARGE SCALE GENOMIC DNA]</scope>
    <source>
        <strain evidence="2 3">7MH5</strain>
    </source>
</reference>
<dbReference type="Pfam" id="PF09931">
    <property type="entry name" value="Phage_phiJL001_Gp84_N"/>
    <property type="match status" value="1"/>
</dbReference>
<accession>A0A4P7CST2</accession>
<dbReference type="KEGG" id="ppai:E1956_13945"/>
<evidence type="ECO:0000313" key="3">
    <source>
        <dbReference type="Proteomes" id="UP000295727"/>
    </source>
</evidence>
<protein>
    <submittedName>
        <fullName evidence="2">DUF2163 domain-containing protein</fullName>
    </submittedName>
</protein>
<sequence length="297" mass="31950">MPGGAAGGDDGAISMKNSDPAFKTWLDSNPPMVRHGLTEFHTAAGQSYFYTDGDVDTVWNGQVYTADGPLIERDSITRKLGIEVAEARLTIWARPADQVGYLSFVRAVKSGLLDDALVIIRDALFAIGEYAPRGTVHLFEGKAGEMEAGRFSVDMQVLSYLHQLNTRIPRGRFQPQCLRTLYDHGCGVDRAAWTRSLVAVAGSTRLSVRSTLDAPDNQFASGTLTGASGTNTGAARTVRSSASGVFELMTAMPADVSPGEVFTACPGCNRSMERCRSFNNSARFRGTPFVPQPEATV</sequence>
<feature type="domain" description="Bacteriophage phiJL001 Gp84 C-terminal" evidence="1">
    <location>
        <begin position="218"/>
        <end position="292"/>
    </location>
</feature>
<gene>
    <name evidence="2" type="ORF">E1956_13945</name>
</gene>
<dbReference type="InterPro" id="IPR018964">
    <property type="entry name" value="Phage_phiJL001_Gp84_C"/>
</dbReference>
<dbReference type="EMBL" id="CP038148">
    <property type="protein sequence ID" value="QBQ98167.1"/>
    <property type="molecule type" value="Genomic_DNA"/>
</dbReference>
<dbReference type="OrthoDB" id="6872689at2"/>